<protein>
    <submittedName>
        <fullName evidence="2">Uncharacterized protein</fullName>
    </submittedName>
</protein>
<feature type="compositionally biased region" description="Basic residues" evidence="1">
    <location>
        <begin position="1"/>
        <end position="15"/>
    </location>
</feature>
<dbReference type="EMBL" id="CP011125">
    <property type="protein sequence ID" value="AKF02986.1"/>
    <property type="molecule type" value="Genomic_DNA"/>
</dbReference>
<evidence type="ECO:0000313" key="2">
    <source>
        <dbReference type="EMBL" id="AKF02986.1"/>
    </source>
</evidence>
<feature type="compositionally biased region" description="Basic residues" evidence="1">
    <location>
        <begin position="96"/>
        <end position="106"/>
    </location>
</feature>
<evidence type="ECO:0000313" key="3">
    <source>
        <dbReference type="Proteomes" id="UP000034883"/>
    </source>
</evidence>
<name>A0A0F6VYP9_9BACT</name>
<organism evidence="2 3">
    <name type="scientific">Sandaracinus amylolyticus</name>
    <dbReference type="NCBI Taxonomy" id="927083"/>
    <lineage>
        <taxon>Bacteria</taxon>
        <taxon>Pseudomonadati</taxon>
        <taxon>Myxococcota</taxon>
        <taxon>Polyangia</taxon>
        <taxon>Polyangiales</taxon>
        <taxon>Sandaracinaceae</taxon>
        <taxon>Sandaracinus</taxon>
    </lineage>
</organism>
<sequence>MRRSMSGRPHSRRRATANSRSFLRGRRTLAASGRDVPRHGRCAPPRVLARSPRSRRGVAPTTRCSRARRHGRGARPRGRSRSTHTAIRVAATARTRSWRRATPRAS</sequence>
<feature type="compositionally biased region" description="Basic residues" evidence="1">
    <location>
        <begin position="65"/>
        <end position="82"/>
    </location>
</feature>
<accession>A0A0F6VYP9</accession>
<proteinExistence type="predicted"/>
<dbReference type="Proteomes" id="UP000034883">
    <property type="component" value="Chromosome"/>
</dbReference>
<gene>
    <name evidence="2" type="ORF">DB32_000134</name>
</gene>
<evidence type="ECO:0000256" key="1">
    <source>
        <dbReference type="SAM" id="MobiDB-lite"/>
    </source>
</evidence>
<reference evidence="2 3" key="1">
    <citation type="submission" date="2015-03" db="EMBL/GenBank/DDBJ databases">
        <title>Genome assembly of Sandaracinus amylolyticus DSM 53668.</title>
        <authorList>
            <person name="Sharma G."/>
            <person name="Subramanian S."/>
        </authorList>
    </citation>
    <scope>NUCLEOTIDE SEQUENCE [LARGE SCALE GENOMIC DNA]</scope>
    <source>
        <strain evidence="2 3">DSM 53668</strain>
    </source>
</reference>
<dbReference type="AlphaFoldDB" id="A0A0F6VYP9"/>
<feature type="compositionally biased region" description="Low complexity" evidence="1">
    <location>
        <begin position="83"/>
        <end position="95"/>
    </location>
</feature>
<feature type="region of interest" description="Disordered" evidence="1">
    <location>
        <begin position="1"/>
        <end position="106"/>
    </location>
</feature>
<dbReference type="KEGG" id="samy:DB32_000134"/>
<keyword evidence="3" id="KW-1185">Reference proteome</keyword>